<name>A0A2W1LB67_9BACL</name>
<sequence length="608" mass="66272">MSSKLGRIAIGWLCAALLLSAVSWIYPAEKAEAAPSRAAVIKELKGKVTARKAGGTKSFSAFKKMSLGEGDTLITGKGAKVVLQLPSSKAAQDTVTISENSEVSFTKLESGKGAKTKLSIWAGSLWVKVKSVTGANDQFEIKTPTAVMGVRGTHFAVSYDSWTHLVTTSSLSGAVAVTMPSAGERLLYPSQMISILPAPDSSKLNYKIGMIDPAGLIKNTDPAVVEALLRNGADIQEENDRLLSRNQEEQYLILEQTGTEDLITYRSNLDAILNNIMLEAYRQNILPDDEIKLIVDEGNQHAERPVYDLNRELPIVITPMQKQALDELQRLQQEALERRMKEQEKTSNEQLHPNSGYLALKERGEALRLANEQALIEAELRSFQDYAAQLSEQERKRFEQRREALGQEQTVTVSQPVGYSPVTAPSSAPPVKPAASLAYTNTLLKNGLRNPELRTPVDLDVLLGGFSGKNAIYGYEVRISYPSSHISFNEASFGDRSKTYRTGGPFKVEPEAGWPLAYTPEAVDQVFVTSRAGGTGELVYSAVKYTGSSVELADAVAVVTLPFYLHNLTGLPEKLSFQLIITAVDRRGQVIETAAAEPLVLRVTAGAK</sequence>
<comment type="caution">
    <text evidence="2">The sequence shown here is derived from an EMBL/GenBank/DDBJ whole genome shotgun (WGS) entry which is preliminary data.</text>
</comment>
<accession>A0A2W1LB67</accession>
<evidence type="ECO:0000259" key="1">
    <source>
        <dbReference type="Pfam" id="PF04773"/>
    </source>
</evidence>
<gene>
    <name evidence="2" type="ORF">DNH61_11085</name>
</gene>
<dbReference type="EMBL" id="QKRB01000043">
    <property type="protein sequence ID" value="PZD95969.1"/>
    <property type="molecule type" value="Genomic_DNA"/>
</dbReference>
<protein>
    <recommendedName>
        <fullName evidence="1">FecR protein domain-containing protein</fullName>
    </recommendedName>
</protein>
<dbReference type="PANTHER" id="PTHR38731:SF1">
    <property type="entry name" value="FECR PROTEIN DOMAIN-CONTAINING PROTEIN"/>
    <property type="match status" value="1"/>
</dbReference>
<dbReference type="Gene3D" id="2.60.120.1440">
    <property type="match status" value="1"/>
</dbReference>
<dbReference type="Proteomes" id="UP000249522">
    <property type="component" value="Unassembled WGS sequence"/>
</dbReference>
<dbReference type="OrthoDB" id="2888245at2"/>
<organism evidence="2 3">
    <name type="scientific">Paenibacillus sambharensis</name>
    <dbReference type="NCBI Taxonomy" id="1803190"/>
    <lineage>
        <taxon>Bacteria</taxon>
        <taxon>Bacillati</taxon>
        <taxon>Bacillota</taxon>
        <taxon>Bacilli</taxon>
        <taxon>Bacillales</taxon>
        <taxon>Paenibacillaceae</taxon>
        <taxon>Paenibacillus</taxon>
    </lineage>
</organism>
<evidence type="ECO:0000313" key="3">
    <source>
        <dbReference type="Proteomes" id="UP000249522"/>
    </source>
</evidence>
<feature type="domain" description="FecR protein" evidence="1">
    <location>
        <begin position="71"/>
        <end position="163"/>
    </location>
</feature>
<reference evidence="2 3" key="1">
    <citation type="submission" date="2018-06" db="EMBL/GenBank/DDBJ databases">
        <title>Paenibacillus imtechensis sp. nov.</title>
        <authorList>
            <person name="Pinnaka A.K."/>
            <person name="Singh H."/>
            <person name="Kaur M."/>
        </authorList>
    </citation>
    <scope>NUCLEOTIDE SEQUENCE [LARGE SCALE GENOMIC DNA]</scope>
    <source>
        <strain evidence="2 3">SMB1</strain>
    </source>
</reference>
<dbReference type="Pfam" id="PF04773">
    <property type="entry name" value="FecR"/>
    <property type="match status" value="1"/>
</dbReference>
<dbReference type="InterPro" id="IPR006860">
    <property type="entry name" value="FecR"/>
</dbReference>
<dbReference type="RefSeq" id="WP_111146714.1">
    <property type="nucleotide sequence ID" value="NZ_QKRB01000043.1"/>
</dbReference>
<dbReference type="PANTHER" id="PTHR38731">
    <property type="entry name" value="LIPL45-RELATED LIPOPROTEIN-RELATED"/>
    <property type="match status" value="1"/>
</dbReference>
<proteinExistence type="predicted"/>
<dbReference type="AlphaFoldDB" id="A0A2W1LB67"/>
<keyword evidence="3" id="KW-1185">Reference proteome</keyword>
<evidence type="ECO:0000313" key="2">
    <source>
        <dbReference type="EMBL" id="PZD95969.1"/>
    </source>
</evidence>